<feature type="region of interest" description="Disordered" evidence="1">
    <location>
        <begin position="160"/>
        <end position="181"/>
    </location>
</feature>
<dbReference type="GO" id="GO:0006260">
    <property type="term" value="P:DNA replication"/>
    <property type="evidence" value="ECO:0007669"/>
    <property type="project" value="InterPro"/>
</dbReference>
<evidence type="ECO:0000313" key="2">
    <source>
        <dbReference type="EMBL" id="KAF0568885.1"/>
    </source>
</evidence>
<keyword evidence="3" id="KW-1185">Reference proteome</keyword>
<sequence>MSDTQDPLIVLQRRVQQRQILAMMCINQWVQPESETINMADIATASVKPSNTDSADIESNNNEVVSAKAVNAVDQPADGYDINDYNANGYVTDEYDPDLQATTEQTASEQSPVTYSFDSVDSNTVSSDAAESNYYDIPSTASNQTAVTSTNAPIEQPQFAQNNFPQSSFPQSASDDSINDDSLKKVAPFDLQGGRYGDWVIVVDIKALNSDSQKLWQNIIQALSITCETTSFPICDGMDTAELANASLAGYIFRIGRSEEIQVAALTALPNGLQHPNLTTVPTLEAMLADSDAKRQLWEQISH</sequence>
<dbReference type="InterPro" id="IPR004615">
    <property type="entry name" value="DNA_pol_III_psi"/>
</dbReference>
<proteinExistence type="predicted"/>
<feature type="region of interest" description="Disordered" evidence="1">
    <location>
        <begin position="102"/>
        <end position="124"/>
    </location>
</feature>
<organism evidence="2 3">
    <name type="scientific">Psychrobacter nivimaris</name>
    <dbReference type="NCBI Taxonomy" id="281738"/>
    <lineage>
        <taxon>Bacteria</taxon>
        <taxon>Pseudomonadati</taxon>
        <taxon>Pseudomonadota</taxon>
        <taxon>Gammaproteobacteria</taxon>
        <taxon>Moraxellales</taxon>
        <taxon>Moraxellaceae</taxon>
        <taxon>Psychrobacter</taxon>
    </lineage>
</organism>
<gene>
    <name evidence="2" type="ORF">FQV37_389</name>
</gene>
<dbReference type="InterPro" id="IPR036654">
    <property type="entry name" value="DNA_pol_III_psi_sf"/>
</dbReference>
<evidence type="ECO:0000313" key="3">
    <source>
        <dbReference type="Proteomes" id="UP000471465"/>
    </source>
</evidence>
<dbReference type="GO" id="GO:0008408">
    <property type="term" value="F:3'-5' exonuclease activity"/>
    <property type="evidence" value="ECO:0007669"/>
    <property type="project" value="InterPro"/>
</dbReference>
<evidence type="ECO:0008006" key="4">
    <source>
        <dbReference type="Google" id="ProtNLM"/>
    </source>
</evidence>
<protein>
    <recommendedName>
        <fullName evidence="4">DNA polymerase III subunit psi</fullName>
    </recommendedName>
</protein>
<dbReference type="Pfam" id="PF03603">
    <property type="entry name" value="DNA_III_psi"/>
    <property type="match status" value="1"/>
</dbReference>
<dbReference type="GO" id="GO:0003887">
    <property type="term" value="F:DNA-directed DNA polymerase activity"/>
    <property type="evidence" value="ECO:0007669"/>
    <property type="project" value="InterPro"/>
</dbReference>
<reference evidence="2 3" key="1">
    <citation type="submission" date="2019-09" db="EMBL/GenBank/DDBJ databases">
        <title>Draft genome sequence of Psychrobacter nivimaris LAMA 639, in search for biotechnological relevant genes.</title>
        <authorList>
            <person name="Lima A.O.S."/>
            <person name="Staloch B.E.K."/>
            <person name="Freitas R.C."/>
            <person name="Niero H."/>
            <person name="Silva M.A.C."/>
        </authorList>
    </citation>
    <scope>NUCLEOTIDE SEQUENCE [LARGE SCALE GENOMIC DNA]</scope>
    <source>
        <strain evidence="2 3">LAMA 639</strain>
    </source>
</reference>
<dbReference type="Proteomes" id="UP000471465">
    <property type="component" value="Unassembled WGS sequence"/>
</dbReference>
<dbReference type="EMBL" id="VZIZ01000014">
    <property type="protein sequence ID" value="KAF0568885.1"/>
    <property type="molecule type" value="Genomic_DNA"/>
</dbReference>
<dbReference type="RefSeq" id="WP_160021685.1">
    <property type="nucleotide sequence ID" value="NZ_VZIZ01000014.1"/>
</dbReference>
<comment type="caution">
    <text evidence="2">The sequence shown here is derived from an EMBL/GenBank/DDBJ whole genome shotgun (WGS) entry which is preliminary data.</text>
</comment>
<dbReference type="AlphaFoldDB" id="A0A6N7BYV9"/>
<evidence type="ECO:0000256" key="1">
    <source>
        <dbReference type="SAM" id="MobiDB-lite"/>
    </source>
</evidence>
<feature type="compositionally biased region" description="Polar residues" evidence="1">
    <location>
        <begin position="160"/>
        <end position="176"/>
    </location>
</feature>
<accession>A0A6N7BYV9</accession>
<dbReference type="Gene3D" id="3.40.50.10220">
    <property type="entry name" value="DNA polymerase III, psi subunit"/>
    <property type="match status" value="1"/>
</dbReference>
<name>A0A6N7BYV9_9GAMM</name>